<protein>
    <submittedName>
        <fullName evidence="2">E3 ubiquitin protein ligase UPL1-like protein</fullName>
    </submittedName>
</protein>
<evidence type="ECO:0000313" key="3">
    <source>
        <dbReference type="Proteomes" id="UP001151760"/>
    </source>
</evidence>
<reference evidence="2" key="2">
    <citation type="submission" date="2022-01" db="EMBL/GenBank/DDBJ databases">
        <authorList>
            <person name="Yamashiro T."/>
            <person name="Shiraishi A."/>
            <person name="Satake H."/>
            <person name="Nakayama K."/>
        </authorList>
    </citation>
    <scope>NUCLEOTIDE SEQUENCE</scope>
</reference>
<sequence>MKRKVELPVFEEYQYIIEAASQSLFYTSLEELKQILRLGIHLKDYKTWFSLNEKGEHCHVISIEDCFHSSISVSRFPKIIDMACTGMRHWSCNSNIIRSPTVASAGNNVNSSKVLVLGGTGRVGGSTALALSKLKPDLRLVIAGRADIQLYADIANWTGLLWILDKFDDWFCIVHPCHFCTLFPSLGHSKSALSLRVRLISDKVYTLTVELLKKLALINPSHRKFFIVELSDLAHSLSSKAVQELITLKNTHMLGLSTGLMAGSSVLRIMQTLNSLTLVDGNKSKGVERDGNQEHVTLWQELSECIGVTESQLGQGSLSLVVNANVGDPSLPLGTQRLLPLIEVSWFCVISSKKTVRFQQDNACATESKINLFDEKHHRLLNAFVRQDPGLDRVISRLQQPVPLEYIPDTHIYFISGFFSLDKPKDLSELLQSAARDYGTLAASVSDIHSTHNFQEPPSSSGNVSPRFQKGENQEGEDETDNDVDDTNGKRFLWHSDMDNGL</sequence>
<keyword evidence="3" id="KW-1185">Reference proteome</keyword>
<reference evidence="2" key="1">
    <citation type="journal article" date="2022" name="Int. J. Mol. Sci.">
        <title>Draft Genome of Tanacetum Coccineum: Genomic Comparison of Closely Related Tanacetum-Family Plants.</title>
        <authorList>
            <person name="Yamashiro T."/>
            <person name="Shiraishi A."/>
            <person name="Nakayama K."/>
            <person name="Satake H."/>
        </authorList>
    </citation>
    <scope>NUCLEOTIDE SEQUENCE</scope>
</reference>
<dbReference type="Pfam" id="PF15003">
    <property type="entry name" value="HAUS2"/>
    <property type="match status" value="1"/>
</dbReference>
<dbReference type="PANTHER" id="PTHR43796:SF2">
    <property type="entry name" value="CARBOXYNORSPERMIDINE SYNTHASE"/>
    <property type="match status" value="1"/>
</dbReference>
<dbReference type="EMBL" id="BQNB010013555">
    <property type="protein sequence ID" value="GJT17424.1"/>
    <property type="molecule type" value="Genomic_DNA"/>
</dbReference>
<evidence type="ECO:0000313" key="2">
    <source>
        <dbReference type="EMBL" id="GJT17424.1"/>
    </source>
</evidence>
<dbReference type="Proteomes" id="UP001151760">
    <property type="component" value="Unassembled WGS sequence"/>
</dbReference>
<dbReference type="InterPro" id="IPR028346">
    <property type="entry name" value="HAUS2"/>
</dbReference>
<name>A0ABQ5BX33_9ASTR</name>
<feature type="compositionally biased region" description="Acidic residues" evidence="1">
    <location>
        <begin position="474"/>
        <end position="486"/>
    </location>
</feature>
<proteinExistence type="predicted"/>
<gene>
    <name evidence="2" type="ORF">Tco_0876130</name>
</gene>
<evidence type="ECO:0000256" key="1">
    <source>
        <dbReference type="SAM" id="MobiDB-lite"/>
    </source>
</evidence>
<comment type="caution">
    <text evidence="2">The sequence shown here is derived from an EMBL/GenBank/DDBJ whole genome shotgun (WGS) entry which is preliminary data.</text>
</comment>
<dbReference type="PANTHER" id="PTHR43796">
    <property type="entry name" value="CARBOXYNORSPERMIDINE SYNTHASE"/>
    <property type="match status" value="1"/>
</dbReference>
<organism evidence="2 3">
    <name type="scientific">Tanacetum coccineum</name>
    <dbReference type="NCBI Taxonomy" id="301880"/>
    <lineage>
        <taxon>Eukaryota</taxon>
        <taxon>Viridiplantae</taxon>
        <taxon>Streptophyta</taxon>
        <taxon>Embryophyta</taxon>
        <taxon>Tracheophyta</taxon>
        <taxon>Spermatophyta</taxon>
        <taxon>Magnoliopsida</taxon>
        <taxon>eudicotyledons</taxon>
        <taxon>Gunneridae</taxon>
        <taxon>Pentapetalae</taxon>
        <taxon>asterids</taxon>
        <taxon>campanulids</taxon>
        <taxon>Asterales</taxon>
        <taxon>Asteraceae</taxon>
        <taxon>Asteroideae</taxon>
        <taxon>Anthemideae</taxon>
        <taxon>Anthemidinae</taxon>
        <taxon>Tanacetum</taxon>
    </lineage>
</organism>
<feature type="region of interest" description="Disordered" evidence="1">
    <location>
        <begin position="451"/>
        <end position="502"/>
    </location>
</feature>
<accession>A0ABQ5BX33</accession>
<feature type="compositionally biased region" description="Polar residues" evidence="1">
    <location>
        <begin position="451"/>
        <end position="466"/>
    </location>
</feature>